<dbReference type="GO" id="GO:0003677">
    <property type="term" value="F:DNA binding"/>
    <property type="evidence" value="ECO:0007669"/>
    <property type="project" value="InterPro"/>
</dbReference>
<name>A0A6G6XTE0_9CAUD</name>
<dbReference type="Gene3D" id="1.10.260.40">
    <property type="entry name" value="lambda repressor-like DNA-binding domains"/>
    <property type="match status" value="1"/>
</dbReference>
<reference evidence="1 2" key="1">
    <citation type="submission" date="2020-01" db="EMBL/GenBank/DDBJ databases">
        <authorList>
            <person name="Zhang L."/>
            <person name="Jia K."/>
            <person name="Liu Z."/>
        </authorList>
    </citation>
    <scope>NUCLEOTIDE SEQUENCE [LARGE SCALE GENOMIC DNA]</scope>
</reference>
<organism evidence="1 2">
    <name type="scientific">Citrobacter phage IME-JL8</name>
    <dbReference type="NCBI Taxonomy" id="2709754"/>
    <lineage>
        <taxon>Viruses</taxon>
        <taxon>Duplodnaviria</taxon>
        <taxon>Heunggongvirae</taxon>
        <taxon>Uroviricota</taxon>
        <taxon>Caudoviricetes</taxon>
        <taxon>Drexlerviridae</taxon>
        <taxon>Tunavirinae</taxon>
        <taxon>Sertoctavirus</taxon>
        <taxon>Sertoctavirus SRT8</taxon>
    </lineage>
</organism>
<dbReference type="InterPro" id="IPR010982">
    <property type="entry name" value="Lambda_DNA-bd_dom_sf"/>
</dbReference>
<evidence type="ECO:0000313" key="1">
    <source>
        <dbReference type="EMBL" id="QIG61987.1"/>
    </source>
</evidence>
<accession>A0A6G6XTE0</accession>
<proteinExistence type="predicted"/>
<sequence length="168" mass="19517">MYNTRIDETVLTKNAIEEFTMTMKRIAESTGEIDRRHINGNNGTRRGKDIKPRQRCGFYILKDEVRAGLRARLDALIEYYGSPSATAKALKVTNQNVNEWKVRGMISWQGAEAAHRAYRRQGCKGYRASWLRFDIKFDSNGKCLEKRCKNRKFMRVVRKDETTQSTNS</sequence>
<dbReference type="EMBL" id="MT023084">
    <property type="protein sequence ID" value="QIG61987.1"/>
    <property type="molecule type" value="Genomic_DNA"/>
</dbReference>
<protein>
    <submittedName>
        <fullName evidence="1">Uncharacterized protein</fullName>
    </submittedName>
</protein>
<dbReference type="Proteomes" id="UP000503311">
    <property type="component" value="Segment"/>
</dbReference>
<evidence type="ECO:0000313" key="2">
    <source>
        <dbReference type="Proteomes" id="UP000503311"/>
    </source>
</evidence>